<reference evidence="4" key="1">
    <citation type="submission" date="2017-09" db="EMBL/GenBank/DDBJ databases">
        <title>Depth-based differentiation of microbial function through sediment-hosted aquifers and enrichment of novel symbionts in the deep terrestrial subsurface.</title>
        <authorList>
            <person name="Probst A.J."/>
            <person name="Ladd B."/>
            <person name="Jarett J.K."/>
            <person name="Geller-Mcgrath D.E."/>
            <person name="Sieber C.M.K."/>
            <person name="Emerson J.B."/>
            <person name="Anantharaman K."/>
            <person name="Thomas B.C."/>
            <person name="Malmstrom R."/>
            <person name="Stieglmeier M."/>
            <person name="Klingl A."/>
            <person name="Woyke T."/>
            <person name="Ryan C.M."/>
            <person name="Banfield J.F."/>
        </authorList>
    </citation>
    <scope>NUCLEOTIDE SEQUENCE [LARGE SCALE GENOMIC DNA]</scope>
</reference>
<dbReference type="SUPFAM" id="SSF143120">
    <property type="entry name" value="YefM-like"/>
    <property type="match status" value="1"/>
</dbReference>
<gene>
    <name evidence="3" type="ORF">COY32_05915</name>
</gene>
<comment type="caution">
    <text evidence="3">The sequence shown here is derived from an EMBL/GenBank/DDBJ whole genome shotgun (WGS) entry which is preliminary data.</text>
</comment>
<organism evidence="3 4">
    <name type="scientific">candidate division WWE3 bacterium CG_4_10_14_0_2_um_filter_41_14</name>
    <dbReference type="NCBI Taxonomy" id="1975072"/>
    <lineage>
        <taxon>Bacteria</taxon>
        <taxon>Katanobacteria</taxon>
    </lineage>
</organism>
<evidence type="ECO:0000256" key="2">
    <source>
        <dbReference type="RuleBase" id="RU362080"/>
    </source>
</evidence>
<dbReference type="AlphaFoldDB" id="A0A2M7TFX6"/>
<comment type="function">
    <text evidence="2">Antitoxin component of a type II toxin-antitoxin (TA) system.</text>
</comment>
<accession>A0A2M7TFX6</accession>
<name>A0A2M7TFX6_UNCKA</name>
<dbReference type="Pfam" id="PF02604">
    <property type="entry name" value="PhdYeFM_antitox"/>
    <property type="match status" value="1"/>
</dbReference>
<dbReference type="Proteomes" id="UP000228920">
    <property type="component" value="Unassembled WGS sequence"/>
</dbReference>
<dbReference type="EMBL" id="PFNL01000162">
    <property type="protein sequence ID" value="PIZ44837.1"/>
    <property type="molecule type" value="Genomic_DNA"/>
</dbReference>
<dbReference type="InterPro" id="IPR036165">
    <property type="entry name" value="YefM-like_sf"/>
</dbReference>
<dbReference type="Gene3D" id="3.40.1620.10">
    <property type="entry name" value="YefM-like domain"/>
    <property type="match status" value="1"/>
</dbReference>
<comment type="similarity">
    <text evidence="1 2">Belongs to the phD/YefM antitoxin family.</text>
</comment>
<protein>
    <recommendedName>
        <fullName evidence="2">Antitoxin</fullName>
    </recommendedName>
</protein>
<evidence type="ECO:0000313" key="3">
    <source>
        <dbReference type="EMBL" id="PIZ44837.1"/>
    </source>
</evidence>
<evidence type="ECO:0000256" key="1">
    <source>
        <dbReference type="ARBA" id="ARBA00009981"/>
    </source>
</evidence>
<evidence type="ECO:0000313" key="4">
    <source>
        <dbReference type="Proteomes" id="UP000228920"/>
    </source>
</evidence>
<proteinExistence type="inferred from homology"/>
<dbReference type="InterPro" id="IPR006442">
    <property type="entry name" value="Antitoxin_Phd/YefM"/>
</dbReference>
<sequence length="94" mass="10713">MVTQLLSKERFVSIREAQSGLSNVLAEATKNNTYYRVLRNNKPVGVLIPQRIWEDLLEDIEAAASKNFQNQLAKSQQSTERIPLEQVAKELNLD</sequence>